<evidence type="ECO:0000313" key="1">
    <source>
        <dbReference type="EMBL" id="KAF5739767.1"/>
    </source>
</evidence>
<dbReference type="Proteomes" id="UP000593562">
    <property type="component" value="Unassembled WGS sequence"/>
</dbReference>
<protein>
    <submittedName>
        <fullName evidence="1">Uncharacterized protein</fullName>
    </submittedName>
</protein>
<sequence length="115" mass="13371">MAGRSLANRFSTRISDTGDKKSCSSINFFGLREEEENIRGGEECTSPSIRPEEKELSFMILIHTRKSLRITYLLVMITRIQVAITAIRHCTLIFCELPLLSWFNSERLMEERERD</sequence>
<accession>A0A7J7D093</accession>
<dbReference type="EMBL" id="JAAARO010000012">
    <property type="protein sequence ID" value="KAF5739767.1"/>
    <property type="molecule type" value="Genomic_DNA"/>
</dbReference>
<keyword evidence="2" id="KW-1185">Reference proteome</keyword>
<gene>
    <name evidence="1" type="ORF">HS088_TW12G00977</name>
</gene>
<comment type="caution">
    <text evidence="1">The sequence shown here is derived from an EMBL/GenBank/DDBJ whole genome shotgun (WGS) entry which is preliminary data.</text>
</comment>
<dbReference type="AlphaFoldDB" id="A0A7J7D093"/>
<dbReference type="InParanoid" id="A0A7J7D093"/>
<reference evidence="1 2" key="1">
    <citation type="journal article" date="2020" name="Nat. Commun.">
        <title>Genome of Tripterygium wilfordii and identification of cytochrome P450 involved in triptolide biosynthesis.</title>
        <authorList>
            <person name="Tu L."/>
            <person name="Su P."/>
            <person name="Zhang Z."/>
            <person name="Gao L."/>
            <person name="Wang J."/>
            <person name="Hu T."/>
            <person name="Zhou J."/>
            <person name="Zhang Y."/>
            <person name="Zhao Y."/>
            <person name="Liu Y."/>
            <person name="Song Y."/>
            <person name="Tong Y."/>
            <person name="Lu Y."/>
            <person name="Yang J."/>
            <person name="Xu C."/>
            <person name="Jia M."/>
            <person name="Peters R.J."/>
            <person name="Huang L."/>
            <person name="Gao W."/>
        </authorList>
    </citation>
    <scope>NUCLEOTIDE SEQUENCE [LARGE SCALE GENOMIC DNA]</scope>
    <source>
        <strain evidence="2">cv. XIE 37</strain>
        <tissue evidence="1">Leaf</tissue>
    </source>
</reference>
<proteinExistence type="predicted"/>
<name>A0A7J7D093_TRIWF</name>
<evidence type="ECO:0000313" key="2">
    <source>
        <dbReference type="Proteomes" id="UP000593562"/>
    </source>
</evidence>
<organism evidence="1 2">
    <name type="scientific">Tripterygium wilfordii</name>
    <name type="common">Thunder God vine</name>
    <dbReference type="NCBI Taxonomy" id="458696"/>
    <lineage>
        <taxon>Eukaryota</taxon>
        <taxon>Viridiplantae</taxon>
        <taxon>Streptophyta</taxon>
        <taxon>Embryophyta</taxon>
        <taxon>Tracheophyta</taxon>
        <taxon>Spermatophyta</taxon>
        <taxon>Magnoliopsida</taxon>
        <taxon>eudicotyledons</taxon>
        <taxon>Gunneridae</taxon>
        <taxon>Pentapetalae</taxon>
        <taxon>rosids</taxon>
        <taxon>fabids</taxon>
        <taxon>Celastrales</taxon>
        <taxon>Celastraceae</taxon>
        <taxon>Tripterygium</taxon>
    </lineage>
</organism>